<comment type="similarity">
    <text evidence="3 7">Belongs to the PTPA-type PPIase family.</text>
</comment>
<dbReference type="OrthoDB" id="16120at2759"/>
<evidence type="ECO:0000313" key="10">
    <source>
        <dbReference type="Proteomes" id="UP000007264"/>
    </source>
</evidence>
<dbReference type="Proteomes" id="UP000007264">
    <property type="component" value="Unassembled WGS sequence"/>
</dbReference>
<dbReference type="eggNOG" id="KOG2867">
    <property type="taxonomic scope" value="Eukaryota"/>
</dbReference>
<dbReference type="InterPro" id="IPR004327">
    <property type="entry name" value="Phstyr_phstse_ac"/>
</dbReference>
<dbReference type="GO" id="GO:0005737">
    <property type="term" value="C:cytoplasm"/>
    <property type="evidence" value="ECO:0007669"/>
    <property type="project" value="UniProtKB-SubCell"/>
</dbReference>
<dbReference type="PANTHER" id="PTHR10012">
    <property type="entry name" value="SERINE/THREONINE-PROTEIN PHOSPHATASE 2A REGULATORY SUBUNIT B"/>
    <property type="match status" value="1"/>
</dbReference>
<dbReference type="EMBL" id="AGSI01000009">
    <property type="protein sequence ID" value="EIE22572.1"/>
    <property type="molecule type" value="Genomic_DNA"/>
</dbReference>
<reference evidence="9 10" key="1">
    <citation type="journal article" date="2012" name="Genome Biol.">
        <title>The genome of the polar eukaryotic microalga coccomyxa subellipsoidea reveals traits of cold adaptation.</title>
        <authorList>
            <person name="Blanc G."/>
            <person name="Agarkova I."/>
            <person name="Grimwood J."/>
            <person name="Kuo A."/>
            <person name="Brueggeman A."/>
            <person name="Dunigan D."/>
            <person name="Gurnon J."/>
            <person name="Ladunga I."/>
            <person name="Lindquist E."/>
            <person name="Lucas S."/>
            <person name="Pangilinan J."/>
            <person name="Proschold T."/>
            <person name="Salamov A."/>
            <person name="Schmutz J."/>
            <person name="Weeks D."/>
            <person name="Yamada T."/>
            <person name="Claverie J.M."/>
            <person name="Grigoriev I."/>
            <person name="Van Etten J."/>
            <person name="Lomsadze A."/>
            <person name="Borodovsky M."/>
        </authorList>
    </citation>
    <scope>NUCLEOTIDE SEQUENCE [LARGE SCALE GENOMIC DNA]</scope>
    <source>
        <strain evidence="9 10">C-169</strain>
    </source>
</reference>
<proteinExistence type="inferred from homology"/>
<dbReference type="KEGG" id="csl:COCSUDRAFT_23893"/>
<organism evidence="9 10">
    <name type="scientific">Coccomyxa subellipsoidea (strain C-169)</name>
    <name type="common">Green microalga</name>
    <dbReference type="NCBI Taxonomy" id="574566"/>
    <lineage>
        <taxon>Eukaryota</taxon>
        <taxon>Viridiplantae</taxon>
        <taxon>Chlorophyta</taxon>
        <taxon>core chlorophytes</taxon>
        <taxon>Trebouxiophyceae</taxon>
        <taxon>Trebouxiophyceae incertae sedis</taxon>
        <taxon>Coccomyxaceae</taxon>
        <taxon>Coccomyxa</taxon>
        <taxon>Coccomyxa subellipsoidea</taxon>
    </lineage>
</organism>
<evidence type="ECO:0000256" key="8">
    <source>
        <dbReference type="SAM" id="MobiDB-lite"/>
    </source>
</evidence>
<evidence type="ECO:0000256" key="6">
    <source>
        <dbReference type="ARBA" id="ARBA00023235"/>
    </source>
</evidence>
<keyword evidence="5 7" id="KW-0697">Rotamase</keyword>
<protein>
    <recommendedName>
        <fullName evidence="7">Serine/threonine-protein phosphatase 2A activator</fullName>
        <ecNumber evidence="7">5.2.1.8</ecNumber>
    </recommendedName>
    <alternativeName>
        <fullName evidence="7">Phosphotyrosyl phosphatase activator</fullName>
    </alternativeName>
</protein>
<dbReference type="EC" id="5.2.1.8" evidence="7"/>
<evidence type="ECO:0000256" key="5">
    <source>
        <dbReference type="ARBA" id="ARBA00023110"/>
    </source>
</evidence>
<dbReference type="GO" id="GO:0005634">
    <property type="term" value="C:nucleus"/>
    <property type="evidence" value="ECO:0007669"/>
    <property type="project" value="TreeGrafter"/>
</dbReference>
<feature type="region of interest" description="Disordered" evidence="8">
    <location>
        <begin position="1"/>
        <end position="71"/>
    </location>
</feature>
<evidence type="ECO:0000256" key="2">
    <source>
        <dbReference type="ARBA" id="ARBA00004496"/>
    </source>
</evidence>
<dbReference type="CDD" id="cd04087">
    <property type="entry name" value="PTPA"/>
    <property type="match status" value="1"/>
</dbReference>
<evidence type="ECO:0000256" key="7">
    <source>
        <dbReference type="RuleBase" id="RU361210"/>
    </source>
</evidence>
<dbReference type="STRING" id="574566.I0YW03"/>
<accession>I0YW03</accession>
<dbReference type="InterPro" id="IPR043170">
    <property type="entry name" value="PTPA_C_lid"/>
</dbReference>
<evidence type="ECO:0000313" key="9">
    <source>
        <dbReference type="EMBL" id="EIE22572.1"/>
    </source>
</evidence>
<dbReference type="GO" id="GO:0007052">
    <property type="term" value="P:mitotic spindle organization"/>
    <property type="evidence" value="ECO:0007669"/>
    <property type="project" value="TreeGrafter"/>
</dbReference>
<dbReference type="GO" id="GO:0000159">
    <property type="term" value="C:protein phosphatase type 2A complex"/>
    <property type="evidence" value="ECO:0007669"/>
    <property type="project" value="TreeGrafter"/>
</dbReference>
<dbReference type="AlphaFoldDB" id="I0YW03"/>
<evidence type="ECO:0000256" key="4">
    <source>
        <dbReference type="ARBA" id="ARBA00022490"/>
    </source>
</evidence>
<comment type="caution">
    <text evidence="9">The sequence shown here is derived from an EMBL/GenBank/DDBJ whole genome shotgun (WGS) entry which is preliminary data.</text>
</comment>
<evidence type="ECO:0000256" key="3">
    <source>
        <dbReference type="ARBA" id="ARBA00011019"/>
    </source>
</evidence>
<comment type="catalytic activity">
    <reaction evidence="1 7">
        <text>[protein]-peptidylproline (omega=180) = [protein]-peptidylproline (omega=0)</text>
        <dbReference type="Rhea" id="RHEA:16237"/>
        <dbReference type="Rhea" id="RHEA-COMP:10747"/>
        <dbReference type="Rhea" id="RHEA-COMP:10748"/>
        <dbReference type="ChEBI" id="CHEBI:83833"/>
        <dbReference type="ChEBI" id="CHEBI:83834"/>
        <dbReference type="EC" id="5.2.1.8"/>
    </reaction>
</comment>
<keyword evidence="10" id="KW-1185">Reference proteome</keyword>
<dbReference type="PANTHER" id="PTHR10012:SF0">
    <property type="entry name" value="SERINE_THREONINE-PROTEIN PHOSPHATASE 2A ACTIVATOR"/>
    <property type="match status" value="1"/>
</dbReference>
<keyword evidence="6 7" id="KW-0413">Isomerase</keyword>
<dbReference type="Pfam" id="PF03095">
    <property type="entry name" value="PTPA"/>
    <property type="match status" value="1"/>
</dbReference>
<name>I0YW03_COCSC</name>
<sequence>MEPTKAPWADRNFEHSVAQMSLQAPAQKKLPMEPTKAPWADGGRGRVFAAPEPGSMPGQEQVAQPDPHHHRDRGYLTGVPVQPLVVAEAQMPAPANSAPAGQPNFAPPEKRIHNNADLDRFLKSETVQEFVGFIVALNERAKGKKVSDECQVSPPVQGLLNILQQLSEWVDAIPPVQQALRYGNPAFRTWFAKASAAAPELLAQLVLPERLRGAEVELAPYLADSLGNPTRIDYGTGHETTFCALLCCLAKLGVLTEADLQALVTQVFDSYIKLMRKVQTTYWLEPAGSHGVWGLDDYQFLPFVWGSAQLMDHPFIRPRSIHSQEVLDTCAPDYMYLGCVRFVKQVKKGPLAETSPMLNDISGVPNWGKVNSGMLKMYQVEVLSKVPIMQHFLFGSLLDFR</sequence>
<dbReference type="GeneID" id="17040559"/>
<dbReference type="Gene3D" id="1.20.120.1150">
    <property type="match status" value="1"/>
</dbReference>
<dbReference type="GO" id="GO:0008160">
    <property type="term" value="F:protein tyrosine phosphatase activator activity"/>
    <property type="evidence" value="ECO:0007669"/>
    <property type="project" value="TreeGrafter"/>
</dbReference>
<dbReference type="InterPro" id="IPR037218">
    <property type="entry name" value="PTPA_sf"/>
</dbReference>
<dbReference type="SUPFAM" id="SSF140984">
    <property type="entry name" value="PTPA-like"/>
    <property type="match status" value="1"/>
</dbReference>
<keyword evidence="4 7" id="KW-0963">Cytoplasm</keyword>
<evidence type="ECO:0000256" key="1">
    <source>
        <dbReference type="ARBA" id="ARBA00000971"/>
    </source>
</evidence>
<gene>
    <name evidence="9" type="ORF">COCSUDRAFT_23893</name>
</gene>
<dbReference type="RefSeq" id="XP_005647116.1">
    <property type="nucleotide sequence ID" value="XM_005647059.1"/>
</dbReference>
<dbReference type="FunFam" id="1.20.120.1150:FF:000002">
    <property type="entry name" value="Serine/threonine-protein phosphatase 2A activator"/>
    <property type="match status" value="1"/>
</dbReference>
<comment type="function">
    <text evidence="7">PPIases accelerate the folding of proteins. It catalyzes the cis-trans isomerization of proline imidic peptide bonds in oligopeptides.</text>
</comment>
<comment type="subcellular location">
    <subcellularLocation>
        <location evidence="2 7">Cytoplasm</location>
    </subcellularLocation>
</comment>
<dbReference type="GO" id="GO:0003755">
    <property type="term" value="F:peptidyl-prolyl cis-trans isomerase activity"/>
    <property type="evidence" value="ECO:0007669"/>
    <property type="project" value="UniProtKB-KW"/>
</dbReference>